<dbReference type="PANTHER" id="PTHR39188:SF3">
    <property type="entry name" value="STAGE IV SPORULATION PROTEIN FB"/>
    <property type="match status" value="1"/>
</dbReference>
<dbReference type="Pfam" id="PF02163">
    <property type="entry name" value="Peptidase_M50"/>
    <property type="match status" value="1"/>
</dbReference>
<proteinExistence type="inferred from homology"/>
<dbReference type="GO" id="GO:0008237">
    <property type="term" value="F:metallopeptidase activity"/>
    <property type="evidence" value="ECO:0007669"/>
    <property type="project" value="UniProtKB-KW"/>
</dbReference>
<evidence type="ECO:0000256" key="4">
    <source>
        <dbReference type="ARBA" id="ARBA00022670"/>
    </source>
</evidence>
<dbReference type="GO" id="GO:0016020">
    <property type="term" value="C:membrane"/>
    <property type="evidence" value="ECO:0007669"/>
    <property type="project" value="UniProtKB-SubCell"/>
</dbReference>
<feature type="transmembrane region" description="Helical" evidence="12">
    <location>
        <begin position="159"/>
        <end position="179"/>
    </location>
</feature>
<dbReference type="GO" id="GO:0006508">
    <property type="term" value="P:proteolysis"/>
    <property type="evidence" value="ECO:0007669"/>
    <property type="project" value="UniProtKB-KW"/>
</dbReference>
<organism evidence="14 15">
    <name type="scientific">Arenimonas donghaensis DSM 18148 = HO3-R19</name>
    <dbReference type="NCBI Taxonomy" id="1121014"/>
    <lineage>
        <taxon>Bacteria</taxon>
        <taxon>Pseudomonadati</taxon>
        <taxon>Pseudomonadota</taxon>
        <taxon>Gammaproteobacteria</taxon>
        <taxon>Lysobacterales</taxon>
        <taxon>Lysobacteraceae</taxon>
        <taxon>Arenimonas</taxon>
    </lineage>
</organism>
<keyword evidence="5 12" id="KW-0812">Transmembrane</keyword>
<evidence type="ECO:0000256" key="7">
    <source>
        <dbReference type="ARBA" id="ARBA00022801"/>
    </source>
</evidence>
<evidence type="ECO:0000259" key="13">
    <source>
        <dbReference type="Pfam" id="PF02163"/>
    </source>
</evidence>
<gene>
    <name evidence="14" type="ORF">N788_00610</name>
</gene>
<dbReference type="InterPro" id="IPR008915">
    <property type="entry name" value="Peptidase_M50"/>
</dbReference>
<evidence type="ECO:0000313" key="15">
    <source>
        <dbReference type="Proteomes" id="UP000029085"/>
    </source>
</evidence>
<dbReference type="GO" id="GO:0046872">
    <property type="term" value="F:metal ion binding"/>
    <property type="evidence" value="ECO:0007669"/>
    <property type="project" value="UniProtKB-KW"/>
</dbReference>
<evidence type="ECO:0000256" key="8">
    <source>
        <dbReference type="ARBA" id="ARBA00022833"/>
    </source>
</evidence>
<dbReference type="AlphaFoldDB" id="A0A087MLF0"/>
<keyword evidence="11 12" id="KW-0472">Membrane</keyword>
<evidence type="ECO:0000256" key="12">
    <source>
        <dbReference type="SAM" id="Phobius"/>
    </source>
</evidence>
<evidence type="ECO:0000256" key="1">
    <source>
        <dbReference type="ARBA" id="ARBA00001947"/>
    </source>
</evidence>
<comment type="subcellular location">
    <subcellularLocation>
        <location evidence="2">Membrane</location>
        <topology evidence="2">Multi-pass membrane protein</topology>
    </subcellularLocation>
</comment>
<comment type="similarity">
    <text evidence="3">Belongs to the peptidase M50B family.</text>
</comment>
<evidence type="ECO:0000256" key="6">
    <source>
        <dbReference type="ARBA" id="ARBA00022723"/>
    </source>
</evidence>
<evidence type="ECO:0000256" key="2">
    <source>
        <dbReference type="ARBA" id="ARBA00004141"/>
    </source>
</evidence>
<evidence type="ECO:0000256" key="3">
    <source>
        <dbReference type="ARBA" id="ARBA00007931"/>
    </source>
</evidence>
<keyword evidence="7" id="KW-0378">Hydrolase</keyword>
<dbReference type="PANTHER" id="PTHR39188">
    <property type="entry name" value="MEMBRANE-ASSOCIATED ZINC METALLOPROTEASE M50B"/>
    <property type="match status" value="1"/>
</dbReference>
<keyword evidence="10" id="KW-0482">Metalloprotease</keyword>
<keyword evidence="15" id="KW-1185">Reference proteome</keyword>
<feature type="transmembrane region" description="Helical" evidence="12">
    <location>
        <begin position="48"/>
        <end position="68"/>
    </location>
</feature>
<keyword evidence="9 12" id="KW-1133">Transmembrane helix</keyword>
<evidence type="ECO:0000256" key="9">
    <source>
        <dbReference type="ARBA" id="ARBA00022989"/>
    </source>
</evidence>
<protein>
    <recommendedName>
        <fullName evidence="13">Peptidase M50 domain-containing protein</fullName>
    </recommendedName>
</protein>
<name>A0A087MLF0_9GAMM</name>
<accession>A0A087MLF0</accession>
<feature type="domain" description="Peptidase M50" evidence="13">
    <location>
        <begin position="62"/>
        <end position="151"/>
    </location>
</feature>
<sequence length="376" mass="41489">MNSPQSPVFWTPGAWLRSLSHLILWAGVVIVMGPVMREVMPAVRGLEYRLLAGLSLFLGLALLALVLHELGHYLAARWQGCRVLSVHLGPVDLRPQRGRWQFRWVGSASWLSGAVMALPRMDKPFRTQMLWYVSGGSLAGLLVGALAAWAGWAGGDADWAGVLTGFGVINVLIGAANLLPLGPMTDGTQLVRLLKGMDLGQPGMEAIELNMRAMEGQTADEMPEHLMEGLERESPPMALWFRTFAALNRQDWDAVQAQSDCLDAWEASLGRSSRPAWAVFIGVLRGEMRFVRGLQGAGFVPEKDDALRREICRLRPGVEDRHLALVHALAGDTVKRDNALERAERESEFNPDPASRKTEQRLRNLVRNLPIAERAA</sequence>
<keyword evidence="6" id="KW-0479">Metal-binding</keyword>
<reference evidence="14 15" key="2">
    <citation type="journal article" date="2015" name="Stand. Genomic Sci.">
        <title>High quality draft genomic sequence of Arenimonas donghaensis DSM 18148(T).</title>
        <authorList>
            <person name="Chen F."/>
            <person name="Wang H."/>
            <person name="Cao Y."/>
            <person name="Li X."/>
            <person name="Wang G."/>
        </authorList>
    </citation>
    <scope>NUCLEOTIDE SEQUENCE [LARGE SCALE GENOMIC DNA]</scope>
    <source>
        <strain evidence="14 15">HO3-R19</strain>
    </source>
</reference>
<evidence type="ECO:0000256" key="10">
    <source>
        <dbReference type="ARBA" id="ARBA00023049"/>
    </source>
</evidence>
<keyword evidence="4" id="KW-0645">Protease</keyword>
<comment type="caution">
    <text evidence="14">The sequence shown here is derived from an EMBL/GenBank/DDBJ whole genome shotgun (WGS) entry which is preliminary data.</text>
</comment>
<dbReference type="CDD" id="cd05709">
    <property type="entry name" value="S2P-M50"/>
    <property type="match status" value="1"/>
</dbReference>
<evidence type="ECO:0000313" key="14">
    <source>
        <dbReference type="EMBL" id="KFL37703.1"/>
    </source>
</evidence>
<reference evidence="15" key="1">
    <citation type="submission" date="2013-08" db="EMBL/GenBank/DDBJ databases">
        <title>Genome sequencing of Arenimonas donghaensis.</title>
        <authorList>
            <person name="Chen F."/>
            <person name="Wang G."/>
        </authorList>
    </citation>
    <scope>NUCLEOTIDE SEQUENCE [LARGE SCALE GENOMIC DNA]</scope>
    <source>
        <strain evidence="15">HO3-R19</strain>
    </source>
</reference>
<feature type="transmembrane region" description="Helical" evidence="12">
    <location>
        <begin position="15"/>
        <end position="36"/>
    </location>
</feature>
<dbReference type="EMBL" id="AVCJ01000001">
    <property type="protein sequence ID" value="KFL37703.1"/>
    <property type="molecule type" value="Genomic_DNA"/>
</dbReference>
<evidence type="ECO:0000256" key="11">
    <source>
        <dbReference type="ARBA" id="ARBA00023136"/>
    </source>
</evidence>
<evidence type="ECO:0000256" key="5">
    <source>
        <dbReference type="ARBA" id="ARBA00022692"/>
    </source>
</evidence>
<dbReference type="Proteomes" id="UP000029085">
    <property type="component" value="Unassembled WGS sequence"/>
</dbReference>
<feature type="transmembrane region" description="Helical" evidence="12">
    <location>
        <begin position="130"/>
        <end position="153"/>
    </location>
</feature>
<keyword evidence="8" id="KW-0862">Zinc</keyword>
<dbReference type="STRING" id="1121014.N788_00610"/>
<comment type="cofactor">
    <cofactor evidence="1">
        <name>Zn(2+)</name>
        <dbReference type="ChEBI" id="CHEBI:29105"/>
    </cofactor>
</comment>